<feature type="compositionally biased region" description="Polar residues" evidence="1">
    <location>
        <begin position="1"/>
        <end position="13"/>
    </location>
</feature>
<reference evidence="2" key="1">
    <citation type="journal article" date="2021" name="New Phytol.">
        <title>Evolutionary innovations through gain and loss of genes in the ectomycorrhizal Boletales.</title>
        <authorList>
            <person name="Wu G."/>
            <person name="Miyauchi S."/>
            <person name="Morin E."/>
            <person name="Kuo A."/>
            <person name="Drula E."/>
            <person name="Varga T."/>
            <person name="Kohler A."/>
            <person name="Feng B."/>
            <person name="Cao Y."/>
            <person name="Lipzen A."/>
            <person name="Daum C."/>
            <person name="Hundley H."/>
            <person name="Pangilinan J."/>
            <person name="Johnson J."/>
            <person name="Barry K."/>
            <person name="LaButti K."/>
            <person name="Ng V."/>
            <person name="Ahrendt S."/>
            <person name="Min B."/>
            <person name="Choi I.G."/>
            <person name="Park H."/>
            <person name="Plett J.M."/>
            <person name="Magnuson J."/>
            <person name="Spatafora J.W."/>
            <person name="Nagy L.G."/>
            <person name="Henrissat B."/>
            <person name="Grigoriev I.V."/>
            <person name="Yang Z.L."/>
            <person name="Xu J."/>
            <person name="Martin F.M."/>
        </authorList>
    </citation>
    <scope>NUCLEOTIDE SEQUENCE</scope>
    <source>
        <strain evidence="2">KKN 215</strain>
    </source>
</reference>
<feature type="region of interest" description="Disordered" evidence="1">
    <location>
        <begin position="115"/>
        <end position="171"/>
    </location>
</feature>
<gene>
    <name evidence="2" type="ORF">BXZ70DRAFT_907591</name>
</gene>
<proteinExistence type="predicted"/>
<organism evidence="2 3">
    <name type="scientific">Cristinia sonorae</name>
    <dbReference type="NCBI Taxonomy" id="1940300"/>
    <lineage>
        <taxon>Eukaryota</taxon>
        <taxon>Fungi</taxon>
        <taxon>Dikarya</taxon>
        <taxon>Basidiomycota</taxon>
        <taxon>Agaricomycotina</taxon>
        <taxon>Agaricomycetes</taxon>
        <taxon>Agaricomycetidae</taxon>
        <taxon>Agaricales</taxon>
        <taxon>Pleurotineae</taxon>
        <taxon>Stephanosporaceae</taxon>
        <taxon>Cristinia</taxon>
    </lineage>
</organism>
<feature type="compositionally biased region" description="Pro residues" evidence="1">
    <location>
        <begin position="122"/>
        <end position="135"/>
    </location>
</feature>
<dbReference type="OrthoDB" id="10507854at2759"/>
<feature type="region of interest" description="Disordered" evidence="1">
    <location>
        <begin position="1"/>
        <end position="25"/>
    </location>
</feature>
<protein>
    <submittedName>
        <fullName evidence="2">Uncharacterized protein</fullName>
    </submittedName>
</protein>
<sequence length="229" mass="24906">MSQSPTLARQPSFSRLVRQKSSKASLRDAAAAAATPLSRLRNKFFAVKATQNESGTEVDVLEISDRDPEAEDMSLVSSPDRSNSMRLKFKESGSGAASSRTDEYLRKALQSASLKRSNTLPYTPPPPSSYSPPPQMLRTSYSDKPLPPSPGSSSNTMALTKVSRSSNTTTNGSTRFILAVDPDWDPAVGEATLFIFPQDEQDLHGGIDRITLEEIWNGFFPGVEMGSWG</sequence>
<keyword evidence="3" id="KW-1185">Reference proteome</keyword>
<dbReference type="Proteomes" id="UP000813824">
    <property type="component" value="Unassembled WGS sequence"/>
</dbReference>
<comment type="caution">
    <text evidence="2">The sequence shown here is derived from an EMBL/GenBank/DDBJ whole genome shotgun (WGS) entry which is preliminary data.</text>
</comment>
<dbReference type="EMBL" id="JAEVFJ010000017">
    <property type="protein sequence ID" value="KAH8099992.1"/>
    <property type="molecule type" value="Genomic_DNA"/>
</dbReference>
<accession>A0A8K0UMC6</accession>
<dbReference type="AlphaFoldDB" id="A0A8K0UMC6"/>
<evidence type="ECO:0000256" key="1">
    <source>
        <dbReference type="SAM" id="MobiDB-lite"/>
    </source>
</evidence>
<name>A0A8K0UMC6_9AGAR</name>
<feature type="region of interest" description="Disordered" evidence="1">
    <location>
        <begin position="51"/>
        <end position="102"/>
    </location>
</feature>
<feature type="compositionally biased region" description="Polar residues" evidence="1">
    <location>
        <begin position="75"/>
        <end position="85"/>
    </location>
</feature>
<evidence type="ECO:0000313" key="2">
    <source>
        <dbReference type="EMBL" id="KAH8099992.1"/>
    </source>
</evidence>
<evidence type="ECO:0000313" key="3">
    <source>
        <dbReference type="Proteomes" id="UP000813824"/>
    </source>
</evidence>